<gene>
    <name evidence="2" type="ORF">PACL_0063</name>
</gene>
<reference evidence="2" key="1">
    <citation type="journal article" date="2008" name="Genomics">
        <title>Large-insert genome analysis technology detects structural variation in Pseudomonas aeruginosa clinical strains from cystic fibrosis patients.</title>
        <authorList>
            <person name="Hayden H.S."/>
            <person name="Gillett W."/>
            <person name="Saenphimmachak C."/>
            <person name="Lim R."/>
            <person name="Zhou Y."/>
            <person name="Jacobs M.A."/>
            <person name="Chang J."/>
            <person name="Rohmer L."/>
            <person name="D'Argenio D.A."/>
            <person name="Palmieri A."/>
            <person name="Levy R."/>
            <person name="Haugen E."/>
            <person name="Wong G.K."/>
            <person name="Brittnacher M.J."/>
            <person name="Burns J.L."/>
            <person name="Miller S.I."/>
            <person name="Olson M.V."/>
            <person name="Kaul R."/>
        </authorList>
    </citation>
    <scope>NUCLEOTIDE SEQUENCE</scope>
    <source>
        <strain evidence="2">PACS458</strain>
    </source>
</reference>
<proteinExistence type="predicted"/>
<dbReference type="NCBIfam" id="NF041748">
    <property type="entry name" value="Drt3b"/>
    <property type="match status" value="1"/>
</dbReference>
<dbReference type="PROSITE" id="PS50878">
    <property type="entry name" value="RT_POL"/>
    <property type="match status" value="1"/>
</dbReference>
<dbReference type="SUPFAM" id="SSF56672">
    <property type="entry name" value="DNA/RNA polymerases"/>
    <property type="match status" value="1"/>
</dbReference>
<dbReference type="InterPro" id="IPR000477">
    <property type="entry name" value="RT_dom"/>
</dbReference>
<dbReference type="AlphaFoldDB" id="B3G0Z6"/>
<protein>
    <recommendedName>
        <fullName evidence="1">Reverse transcriptase domain-containing protein</fullName>
    </recommendedName>
</protein>
<name>B3G0Z6_PSEAI</name>
<sequence>MNKPSQRVRKKDFVRVLLTETCPYETPVIFDNFGLYKQIQRLAERPEDIKKLITHLLTDPKEPKFSIPYVYNIRKDSESPRTLSLIHPRSQLHFVELYRKFDNQILLCCTKSKFSLRAPLKVTSKYFINNQQENIKKYRSDIIASTESELSDRHLTSYFAYGENTRLHKFFESFDYLSLEKKYSQFWSMDISKCFDSIYTHSIAWAIKTKEYTKRHIGIDGVFGDIFDTTMRCSNYNETAGIPIGPEISRIFAEIIFQEIDERVEKKLLSRGYIVNTHYTIRRYVDDFFIFSNSNIVSNQVAHAIEAECKAYKLNINESKTLKAERPFITSKTKSLRSVQRRLASLKESLFEGEDYGSPRKLSNQKTLTLHFIDDIKAACSSDPDAYQLISSYVVGWLSNRVISATDENINRTNLEPKLQAFTNFYSFTIRAIFHFYSINPSHRSSVKLCTAVKLACMFYEKHMPYEVDNIKTLVYQLCKEFFTGSGHLGALATDRNASLLEAMNILALCKELGPQYFLPKEALHGIAKLSSDEHLNYFEIISLLYYIGEEPFYIEAKNKIQESIKHHLVYIDDIRVNSHKIHLVLDLLTCPYLDIELRKETASRLYELVHNSKPGKEKLKNLLTFFDENIWFVNWRSFDLLTVLEKKELLSGY</sequence>
<dbReference type="EMBL" id="EU595736">
    <property type="protein sequence ID" value="ACD38708.1"/>
    <property type="molecule type" value="Genomic_DNA"/>
</dbReference>
<organism evidence="2">
    <name type="scientific">Pseudomonas aeruginosa</name>
    <dbReference type="NCBI Taxonomy" id="287"/>
    <lineage>
        <taxon>Bacteria</taxon>
        <taxon>Pseudomonadati</taxon>
        <taxon>Pseudomonadota</taxon>
        <taxon>Gammaproteobacteria</taxon>
        <taxon>Pseudomonadales</taxon>
        <taxon>Pseudomonadaceae</taxon>
        <taxon>Pseudomonas</taxon>
    </lineage>
</organism>
<evidence type="ECO:0000259" key="1">
    <source>
        <dbReference type="PROSITE" id="PS50878"/>
    </source>
</evidence>
<dbReference type="InterPro" id="IPR043502">
    <property type="entry name" value="DNA/RNA_pol_sf"/>
</dbReference>
<dbReference type="CDD" id="cd01646">
    <property type="entry name" value="RT_Bac_retron_I"/>
    <property type="match status" value="1"/>
</dbReference>
<feature type="domain" description="Reverse transcriptase" evidence="1">
    <location>
        <begin position="54"/>
        <end position="350"/>
    </location>
</feature>
<evidence type="ECO:0000313" key="2">
    <source>
        <dbReference type="EMBL" id="ACD38708.1"/>
    </source>
</evidence>
<accession>B3G0Z6</accession>
<dbReference type="Pfam" id="PF00078">
    <property type="entry name" value="RVT_1"/>
    <property type="match status" value="1"/>
</dbReference>